<evidence type="ECO:0000313" key="11">
    <source>
        <dbReference type="EMBL" id="TDB07423.1"/>
    </source>
</evidence>
<reference evidence="12 16" key="4">
    <citation type="submission" date="2019-07" db="EMBL/GenBank/DDBJ databases">
        <title>Genome sequencing of Bacteroides dorei iSURF_12.</title>
        <authorList>
            <person name="Sevigny J.L."/>
            <person name="Ruoff K.L."/>
            <person name="Price C.E."/>
            <person name="Valls R.A."/>
            <person name="O'Toole G.A."/>
        </authorList>
    </citation>
    <scope>NUCLEOTIDE SEQUENCE [LARGE SCALE GENOMIC DNA]</scope>
    <source>
        <strain evidence="12 16">ANK132K_1B</strain>
    </source>
</reference>
<dbReference type="Proteomes" id="UP000481616">
    <property type="component" value="Unassembled WGS sequence"/>
</dbReference>
<evidence type="ECO:0000313" key="4">
    <source>
        <dbReference type="EMBL" id="KAA5396881.1"/>
    </source>
</evidence>
<dbReference type="EMBL" id="JAWDEV010000001">
    <property type="protein sequence ID" value="MDU0269071.1"/>
    <property type="molecule type" value="Genomic_DNA"/>
</dbReference>
<dbReference type="EMBL" id="BQOB01000001">
    <property type="protein sequence ID" value="GKH82342.1"/>
    <property type="molecule type" value="Genomic_DNA"/>
</dbReference>
<evidence type="ECO:0000313" key="3">
    <source>
        <dbReference type="EMBL" id="KAA5385158.1"/>
    </source>
</evidence>
<evidence type="ECO:0000313" key="8">
    <source>
        <dbReference type="EMBL" id="QJR76433.1"/>
    </source>
</evidence>
<dbReference type="RefSeq" id="WP_005843339.1">
    <property type="nucleotide sequence ID" value="NZ_BAABYF010000001.1"/>
</dbReference>
<evidence type="ECO:0000313" key="22">
    <source>
        <dbReference type="Proteomes" id="UP000777173"/>
    </source>
</evidence>
<dbReference type="Proteomes" id="UP000294527">
    <property type="component" value="Unassembled WGS sequence"/>
</dbReference>
<protein>
    <submittedName>
        <fullName evidence="6">Uncharacterized protein</fullName>
    </submittedName>
</protein>
<evidence type="ECO:0000313" key="14">
    <source>
        <dbReference type="Proteomes" id="UP000294527"/>
    </source>
</evidence>
<evidence type="ECO:0000313" key="1">
    <source>
        <dbReference type="EMBL" id="GKH82342.1"/>
    </source>
</evidence>
<evidence type="ECO:0000313" key="19">
    <source>
        <dbReference type="Proteomes" id="UP000481616"/>
    </source>
</evidence>
<reference evidence="14 15" key="3">
    <citation type="journal article" date="2019" name="Nat. Microbiol.">
        <title>Genomic variation and strain-specific functional adaptation in the human gut microbiome during early life.</title>
        <authorList>
            <person name="Vatanen T."/>
            <person name="Plichta D.R."/>
            <person name="Somani J."/>
            <person name="Munch P.C."/>
            <person name="Arthur T.D."/>
            <person name="Hall A.B."/>
            <person name="Rudolf S."/>
            <person name="Oakeley E.J."/>
            <person name="Ke X."/>
            <person name="Young R.A."/>
            <person name="Haiser H.J."/>
            <person name="Kolde R."/>
            <person name="Yassour M."/>
            <person name="Luopajarvi K."/>
            <person name="Siljander H."/>
            <person name="Virtanen S.M."/>
            <person name="Ilonen J."/>
            <person name="Uibo R."/>
            <person name="Tillmann V."/>
            <person name="Mokurov S."/>
            <person name="Dorshakova N."/>
            <person name="Porter J.A."/>
            <person name="McHardy A.C."/>
            <person name="Lahdesmaki H."/>
            <person name="Vlamakis H."/>
            <person name="Huttenhower C."/>
            <person name="Knip M."/>
            <person name="Xavier R.J."/>
        </authorList>
    </citation>
    <scope>NUCLEOTIDE SEQUENCE [LARGE SCALE GENOMIC DNA]</scope>
    <source>
        <strain evidence="10 14">RJX1047</strain>
        <strain evidence="11 15">RJX1052</strain>
    </source>
</reference>
<dbReference type="Proteomes" id="UP000283678">
    <property type="component" value="Unassembled WGS sequence"/>
</dbReference>
<evidence type="ECO:0000313" key="20">
    <source>
        <dbReference type="Proteomes" id="UP000481700"/>
    </source>
</evidence>
<dbReference type="EMBL" id="VOIF01000001">
    <property type="protein sequence ID" value="TWV79220.1"/>
    <property type="molecule type" value="Genomic_DNA"/>
</dbReference>
<evidence type="ECO:0000313" key="12">
    <source>
        <dbReference type="EMBL" id="TWV79220.1"/>
    </source>
</evidence>
<organism evidence="6 22">
    <name type="scientific">Phocaeicola dorei</name>
    <dbReference type="NCBI Taxonomy" id="357276"/>
    <lineage>
        <taxon>Bacteria</taxon>
        <taxon>Pseudomonadati</taxon>
        <taxon>Bacteroidota</taxon>
        <taxon>Bacteroidia</taxon>
        <taxon>Bacteroidales</taxon>
        <taxon>Bacteroidaceae</taxon>
        <taxon>Phocaeicola</taxon>
    </lineage>
</organism>
<reference evidence="8 21" key="5">
    <citation type="submission" date="2019-11" db="EMBL/GenBank/DDBJ databases">
        <title>Complete genome sequence of Bacteroides dorei DSM 17855.</title>
        <authorList>
            <person name="Russell J.T."/>
        </authorList>
    </citation>
    <scope>NUCLEOTIDE SEQUENCE [LARGE SCALE GENOMIC DNA]</scope>
    <source>
        <strain evidence="8 21">DSM 17855</strain>
    </source>
</reference>
<evidence type="ECO:0000313" key="10">
    <source>
        <dbReference type="EMBL" id="TDA76241.1"/>
    </source>
</evidence>
<dbReference type="Proteomes" id="UP000294834">
    <property type="component" value="Unassembled WGS sequence"/>
</dbReference>
<dbReference type="Proteomes" id="UP000315833">
    <property type="component" value="Unassembled WGS sequence"/>
</dbReference>
<evidence type="ECO:0000313" key="9">
    <source>
        <dbReference type="EMBL" id="RGV77082.1"/>
    </source>
</evidence>
<dbReference type="GeneID" id="23318977"/>
<evidence type="ECO:0000313" key="21">
    <source>
        <dbReference type="Proteomes" id="UP000500949"/>
    </source>
</evidence>
<dbReference type="EMBL" id="SLTX01000001">
    <property type="protein sequence ID" value="TDB07423.1"/>
    <property type="molecule type" value="Genomic_DNA"/>
</dbReference>
<name>A0A076J7B0_9BACT</name>
<reference evidence="9 13" key="1">
    <citation type="submission" date="2018-08" db="EMBL/GenBank/DDBJ databases">
        <title>A genome reference for cultivated species of the human gut microbiota.</title>
        <authorList>
            <person name="Zou Y."/>
            <person name="Xue W."/>
            <person name="Luo G."/>
        </authorList>
    </citation>
    <scope>NUCLEOTIDE SEQUENCE [LARGE SCALE GENOMIC DNA]</scope>
    <source>
        <strain evidence="9 13">AF14-1AC</strain>
    </source>
</reference>
<reference evidence="7" key="8">
    <citation type="submission" date="2023-10" db="EMBL/GenBank/DDBJ databases">
        <title>Genome of Potential pathogenic bacteria in Crohn's disease.</title>
        <authorList>
            <person name="Rodriguez-Palacios A."/>
        </authorList>
    </citation>
    <scope>NUCLEOTIDE SEQUENCE</scope>
    <source>
        <strain evidence="7">CavFT-hAR62</strain>
    </source>
</reference>
<dbReference type="Proteomes" id="UP000481700">
    <property type="component" value="Unassembled WGS sequence"/>
</dbReference>
<dbReference type="EMBL" id="VVYY01000011">
    <property type="protein sequence ID" value="KAA5396881.1"/>
    <property type="molecule type" value="Genomic_DNA"/>
</dbReference>
<accession>A0A076J7B0</accession>
<dbReference type="Proteomes" id="UP000777173">
    <property type="component" value="Unassembled WGS sequence"/>
</dbReference>
<evidence type="ECO:0000313" key="6">
    <source>
        <dbReference type="EMBL" id="MBV3123858.1"/>
    </source>
</evidence>
<sequence length="65" mass="7117">MTTKDLQEGVRKRSIVLSFAVDGDFTFAPSTGFVLPDVPSTTDMIVKKTGGGQPYVDSLVYKFEK</sequence>
<dbReference type="EMBL" id="CP046176">
    <property type="protein sequence ID" value="QJR76433.1"/>
    <property type="molecule type" value="Genomic_DNA"/>
</dbReference>
<evidence type="ECO:0000313" key="17">
    <source>
        <dbReference type="Proteomes" id="UP000347681"/>
    </source>
</evidence>
<reference evidence="6" key="6">
    <citation type="submission" date="2021-06" db="EMBL/GenBank/DDBJ databases">
        <title>Collection of gut derived symbiotic bacterial strains cultured from healthy donors.</title>
        <authorList>
            <person name="Lin H."/>
            <person name="Littmann E."/>
            <person name="Pamer E.G."/>
        </authorList>
    </citation>
    <scope>NUCLEOTIDE SEQUENCE</scope>
    <source>
        <strain evidence="6">MSK.5.10</strain>
    </source>
</reference>
<dbReference type="KEGG" id="bdh:GV66_15135"/>
<dbReference type="AlphaFoldDB" id="A0A076J7B0"/>
<dbReference type="EMBL" id="VVZV01000013">
    <property type="protein sequence ID" value="KAA5318602.1"/>
    <property type="molecule type" value="Genomic_DNA"/>
</dbReference>
<reference evidence="1" key="7">
    <citation type="submission" date="2022-01" db="EMBL/GenBank/DDBJ databases">
        <title>Novel bile acid biosynthetic pathways are enriched in the microbiome of centenarians.</title>
        <authorList>
            <person name="Sato Y."/>
            <person name="Atarashi K."/>
            <person name="Plichta R.D."/>
            <person name="Arai Y."/>
            <person name="Sasajima S."/>
            <person name="Kearney M.S."/>
            <person name="Suda W."/>
            <person name="Takeshita K."/>
            <person name="Sasaki T."/>
            <person name="Okamoto S."/>
            <person name="Skelly N.A."/>
            <person name="Okamura Y."/>
            <person name="Vlamakis H."/>
            <person name="Li Y."/>
            <person name="Tanoue T."/>
            <person name="Takei H."/>
            <person name="Nittono H."/>
            <person name="Narushima S."/>
            <person name="Irie J."/>
            <person name="Itoh H."/>
            <person name="Moriya K."/>
            <person name="Sugiura Y."/>
            <person name="Suematsu M."/>
            <person name="Moritoki N."/>
            <person name="Shibata S."/>
            <person name="Littman R.D."/>
            <person name="Fischbach A.M."/>
            <person name="Uwamino Y."/>
            <person name="Inoue T."/>
            <person name="Honda A."/>
            <person name="Hattori M."/>
            <person name="Murai T."/>
            <person name="Xavier J.R."/>
            <person name="Hirose N."/>
            <person name="Honda K."/>
        </authorList>
    </citation>
    <scope>NUCLEOTIDE SEQUENCE</scope>
    <source>
        <strain evidence="1">CE91-St7</strain>
    </source>
</reference>
<evidence type="ECO:0000313" key="18">
    <source>
        <dbReference type="Proteomes" id="UP000441162"/>
    </source>
</evidence>
<reference evidence="17 18" key="2">
    <citation type="journal article" date="2019" name="Nat. Med.">
        <title>A library of human gut bacterial isolates paired with longitudinal multiomics data enables mechanistic microbiome research.</title>
        <authorList>
            <person name="Poyet M."/>
            <person name="Groussin M."/>
            <person name="Gibbons S.M."/>
            <person name="Avila-Pacheco J."/>
            <person name="Jiang X."/>
            <person name="Kearney S.M."/>
            <person name="Perrotta A.R."/>
            <person name="Berdy B."/>
            <person name="Zhao S."/>
            <person name="Lieberman T.D."/>
            <person name="Swanson P.K."/>
            <person name="Smith M."/>
            <person name="Roesemann S."/>
            <person name="Alexander J.E."/>
            <person name="Rich S.A."/>
            <person name="Livny J."/>
            <person name="Vlamakis H."/>
            <person name="Clish C."/>
            <person name="Bullock K."/>
            <person name="Deik A."/>
            <person name="Scott J."/>
            <person name="Pierce K.A."/>
            <person name="Xavier R.J."/>
            <person name="Alm E.J."/>
        </authorList>
    </citation>
    <scope>NUCLEOTIDE SEQUENCE [LARGE SCALE GENOMIC DNA]</scope>
    <source>
        <strain evidence="4 19">BIOML-A1</strain>
        <strain evidence="2 20">BIOML-A25</strain>
        <strain evidence="5 18">BIOML-A4</strain>
        <strain evidence="3 17">BIOML-A5</strain>
    </source>
</reference>
<dbReference type="EMBL" id="QRZL01000009">
    <property type="protein sequence ID" value="RGV77082.1"/>
    <property type="molecule type" value="Genomic_DNA"/>
</dbReference>
<dbReference type="GeneID" id="93446719"/>
<dbReference type="Proteomes" id="UP000347681">
    <property type="component" value="Unassembled WGS sequence"/>
</dbReference>
<evidence type="ECO:0000313" key="13">
    <source>
        <dbReference type="Proteomes" id="UP000283678"/>
    </source>
</evidence>
<dbReference type="KEGG" id="bdo:EL88_07210"/>
<dbReference type="Proteomes" id="UP000500949">
    <property type="component" value="Chromosome"/>
</dbReference>
<dbReference type="Proteomes" id="UP000441162">
    <property type="component" value="Unassembled WGS sequence"/>
</dbReference>
<dbReference type="EMBL" id="VVZA01000001">
    <property type="protein sequence ID" value="KAA5407946.1"/>
    <property type="molecule type" value="Genomic_DNA"/>
</dbReference>
<evidence type="ECO:0000313" key="15">
    <source>
        <dbReference type="Proteomes" id="UP000294834"/>
    </source>
</evidence>
<evidence type="ECO:0000313" key="7">
    <source>
        <dbReference type="EMBL" id="MDU0269071.1"/>
    </source>
</evidence>
<dbReference type="EMBL" id="SLTU01000001">
    <property type="protein sequence ID" value="TDA76241.1"/>
    <property type="molecule type" value="Genomic_DNA"/>
</dbReference>
<evidence type="ECO:0000313" key="2">
    <source>
        <dbReference type="EMBL" id="KAA5318602.1"/>
    </source>
</evidence>
<dbReference type="Proteomes" id="UP001181086">
    <property type="component" value="Unassembled WGS sequence"/>
</dbReference>
<gene>
    <name evidence="1" type="ORF">CE91St7_32260</name>
    <name evidence="9" type="ORF">DWW04_10440</name>
    <name evidence="10" type="ORF">E1I98_07680</name>
    <name evidence="11" type="ORF">E1J06_08345</name>
    <name evidence="5" type="ORF">F2Y51_00680</name>
    <name evidence="4" type="ORF">F2Y58_13635</name>
    <name evidence="3" type="ORF">F2Y61_04790</name>
    <name evidence="2" type="ORF">F2Z07_13220</name>
    <name evidence="12" type="ORF">FSA04_01455</name>
    <name evidence="8" type="ORF">GKD17_08505</name>
    <name evidence="6" type="ORF">KSU80_11790</name>
    <name evidence="7" type="ORF">RVH45_03995</name>
</gene>
<evidence type="ECO:0000313" key="16">
    <source>
        <dbReference type="Proteomes" id="UP000315833"/>
    </source>
</evidence>
<dbReference type="EMBL" id="JAHOAX010000010">
    <property type="protein sequence ID" value="MBV3123858.1"/>
    <property type="molecule type" value="Genomic_DNA"/>
</dbReference>
<dbReference type="EMBL" id="VVZB01000002">
    <property type="protein sequence ID" value="KAA5385158.1"/>
    <property type="molecule type" value="Genomic_DNA"/>
</dbReference>
<proteinExistence type="predicted"/>
<evidence type="ECO:0000313" key="5">
    <source>
        <dbReference type="EMBL" id="KAA5407946.1"/>
    </source>
</evidence>
<dbReference type="Proteomes" id="UP001055104">
    <property type="component" value="Unassembled WGS sequence"/>
</dbReference>